<protein>
    <submittedName>
        <fullName evidence="2">Uncharacterized protein</fullName>
    </submittedName>
</protein>
<keyword evidence="1" id="KW-0812">Transmembrane</keyword>
<name>A0A3D9FX05_9FLAO</name>
<keyword evidence="1" id="KW-0472">Membrane</keyword>
<evidence type="ECO:0000313" key="2">
    <source>
        <dbReference type="EMBL" id="RED24647.1"/>
    </source>
</evidence>
<feature type="transmembrane region" description="Helical" evidence="1">
    <location>
        <begin position="7"/>
        <end position="28"/>
    </location>
</feature>
<reference evidence="2 3" key="1">
    <citation type="submission" date="2018-07" db="EMBL/GenBank/DDBJ databases">
        <title>Genomic Encyclopedia of Archaeal and Bacterial Type Strains, Phase II (KMG-II): from individual species to whole genera.</title>
        <authorList>
            <person name="Goeker M."/>
        </authorList>
    </citation>
    <scope>NUCLEOTIDE SEQUENCE [LARGE SCALE GENOMIC DNA]</scope>
    <source>
        <strain evidence="2 3">DSM 25795</strain>
    </source>
</reference>
<dbReference type="Proteomes" id="UP000257004">
    <property type="component" value="Unassembled WGS sequence"/>
</dbReference>
<keyword evidence="3" id="KW-1185">Reference proteome</keyword>
<dbReference type="AlphaFoldDB" id="A0A3D9FX05"/>
<keyword evidence="1" id="KW-1133">Transmembrane helix</keyword>
<proteinExistence type="predicted"/>
<organism evidence="2 3">
    <name type="scientific">Flavobacterium cutihirudinis</name>
    <dbReference type="NCBI Taxonomy" id="1265740"/>
    <lineage>
        <taxon>Bacteria</taxon>
        <taxon>Pseudomonadati</taxon>
        <taxon>Bacteroidota</taxon>
        <taxon>Flavobacteriia</taxon>
        <taxon>Flavobacteriales</taxon>
        <taxon>Flavobacteriaceae</taxon>
        <taxon>Flavobacterium</taxon>
    </lineage>
</organism>
<comment type="caution">
    <text evidence="2">The sequence shown here is derived from an EMBL/GenBank/DDBJ whole genome shotgun (WGS) entry which is preliminary data.</text>
</comment>
<feature type="transmembrane region" description="Helical" evidence="1">
    <location>
        <begin position="74"/>
        <end position="93"/>
    </location>
</feature>
<evidence type="ECO:0000313" key="3">
    <source>
        <dbReference type="Proteomes" id="UP000257004"/>
    </source>
</evidence>
<accession>A0A3D9FX05</accession>
<sequence>MRKLLNVFDFFKTTLLINLAVSSCSIVFGGFDVFYVAFVSFGFLLSILFKEVYRKQDYLFYANNGVSKVKLIMFSYFLNISLIVLIAAVIILIKKIV</sequence>
<gene>
    <name evidence="2" type="ORF">BD847_1382</name>
</gene>
<dbReference type="PROSITE" id="PS51257">
    <property type="entry name" value="PROKAR_LIPOPROTEIN"/>
    <property type="match status" value="1"/>
</dbReference>
<evidence type="ECO:0000256" key="1">
    <source>
        <dbReference type="SAM" id="Phobius"/>
    </source>
</evidence>
<dbReference type="EMBL" id="QRDQ01000008">
    <property type="protein sequence ID" value="RED24647.1"/>
    <property type="molecule type" value="Genomic_DNA"/>
</dbReference>
<feature type="transmembrane region" description="Helical" evidence="1">
    <location>
        <begin position="34"/>
        <end position="53"/>
    </location>
</feature>